<reference evidence="2 3" key="1">
    <citation type="submission" date="2024-04" db="EMBL/GenBank/DDBJ databases">
        <authorList>
            <person name="Fracassetti M."/>
        </authorList>
    </citation>
    <scope>NUCLEOTIDE SEQUENCE [LARGE SCALE GENOMIC DNA]</scope>
</reference>
<dbReference type="PANTHER" id="PTHR33710">
    <property type="entry name" value="BNAC02G09200D PROTEIN"/>
    <property type="match status" value="1"/>
</dbReference>
<dbReference type="PANTHER" id="PTHR33710:SF71">
    <property type="entry name" value="ENDONUCLEASE_EXONUCLEASE_PHOSPHATASE DOMAIN-CONTAINING PROTEIN"/>
    <property type="match status" value="1"/>
</dbReference>
<dbReference type="EMBL" id="OZ034819">
    <property type="protein sequence ID" value="CAL1395729.1"/>
    <property type="molecule type" value="Genomic_DNA"/>
</dbReference>
<feature type="domain" description="Endonuclease/exonuclease/phosphatase" evidence="1">
    <location>
        <begin position="5"/>
        <end position="225"/>
    </location>
</feature>
<dbReference type="GO" id="GO:0003824">
    <property type="term" value="F:catalytic activity"/>
    <property type="evidence" value="ECO:0007669"/>
    <property type="project" value="InterPro"/>
</dbReference>
<sequence>MKLLAWNVRGIGPSLTFQTAVGLVRSNTPDLVFFYETRSSRRVVSRRMRGLGFAISNCFFVDAVDASGGLVVAWSPEVDASVFYHSDFCTCVRINEVDFSYIVVCAYISCNNSIRASQLAHLQELCSTFHLPYVIMGDFNTTLHESEKDGGNPWNASQAISLRDFIHELGLHDPGFLGDQFTWTNKRMGAACIRERLDRALCSNLWMERFPETLVKHFTDQGSDHRAILLSDKAYARNCRPLFRFDAR</sequence>
<accession>A0AAV2FBS5</accession>
<dbReference type="Pfam" id="PF03372">
    <property type="entry name" value="Exo_endo_phos"/>
    <property type="match status" value="1"/>
</dbReference>
<keyword evidence="3" id="KW-1185">Reference proteome</keyword>
<dbReference type="Gene3D" id="3.60.10.10">
    <property type="entry name" value="Endonuclease/exonuclease/phosphatase"/>
    <property type="match status" value="1"/>
</dbReference>
<name>A0AAV2FBS5_9ROSI</name>
<evidence type="ECO:0000313" key="2">
    <source>
        <dbReference type="EMBL" id="CAL1395729.1"/>
    </source>
</evidence>
<dbReference type="InterPro" id="IPR036691">
    <property type="entry name" value="Endo/exonu/phosph_ase_sf"/>
</dbReference>
<proteinExistence type="predicted"/>
<dbReference type="SUPFAM" id="SSF56219">
    <property type="entry name" value="DNase I-like"/>
    <property type="match status" value="1"/>
</dbReference>
<organism evidence="2 3">
    <name type="scientific">Linum trigynum</name>
    <dbReference type="NCBI Taxonomy" id="586398"/>
    <lineage>
        <taxon>Eukaryota</taxon>
        <taxon>Viridiplantae</taxon>
        <taxon>Streptophyta</taxon>
        <taxon>Embryophyta</taxon>
        <taxon>Tracheophyta</taxon>
        <taxon>Spermatophyta</taxon>
        <taxon>Magnoliopsida</taxon>
        <taxon>eudicotyledons</taxon>
        <taxon>Gunneridae</taxon>
        <taxon>Pentapetalae</taxon>
        <taxon>rosids</taxon>
        <taxon>fabids</taxon>
        <taxon>Malpighiales</taxon>
        <taxon>Linaceae</taxon>
        <taxon>Linum</taxon>
    </lineage>
</organism>
<evidence type="ECO:0000313" key="3">
    <source>
        <dbReference type="Proteomes" id="UP001497516"/>
    </source>
</evidence>
<evidence type="ECO:0000259" key="1">
    <source>
        <dbReference type="Pfam" id="PF03372"/>
    </source>
</evidence>
<gene>
    <name evidence="2" type="ORF">LTRI10_LOCUS36140</name>
</gene>
<dbReference type="AlphaFoldDB" id="A0AAV2FBS5"/>
<protein>
    <recommendedName>
        <fullName evidence="1">Endonuclease/exonuclease/phosphatase domain-containing protein</fullName>
    </recommendedName>
</protein>
<dbReference type="InterPro" id="IPR005135">
    <property type="entry name" value="Endo/exonuclease/phosphatase"/>
</dbReference>
<dbReference type="Proteomes" id="UP001497516">
    <property type="component" value="Chromosome 6"/>
</dbReference>